<gene>
    <name evidence="1" type="ORF">SPELUC_LOCUS8486</name>
</gene>
<sequence>MASAINVSTLKLKVEAKEIRSVIKLFNYTEATCAITDEPINEIIIENDQDDISHKPIYDTDNINHEPIYDTDSFVKESDTIEKHAKIVEIRDTIGQCAKLISVNSYEDKRHNG</sequence>
<organism evidence="1 2">
    <name type="scientific">Cetraspora pellucida</name>
    <dbReference type="NCBI Taxonomy" id="1433469"/>
    <lineage>
        <taxon>Eukaryota</taxon>
        <taxon>Fungi</taxon>
        <taxon>Fungi incertae sedis</taxon>
        <taxon>Mucoromycota</taxon>
        <taxon>Glomeromycotina</taxon>
        <taxon>Glomeromycetes</taxon>
        <taxon>Diversisporales</taxon>
        <taxon>Gigasporaceae</taxon>
        <taxon>Cetraspora</taxon>
    </lineage>
</organism>
<feature type="non-terminal residue" evidence="1">
    <location>
        <position position="113"/>
    </location>
</feature>
<dbReference type="Proteomes" id="UP000789366">
    <property type="component" value="Unassembled WGS sequence"/>
</dbReference>
<protein>
    <submittedName>
        <fullName evidence="1">11339_t:CDS:1</fullName>
    </submittedName>
</protein>
<keyword evidence="2" id="KW-1185">Reference proteome</keyword>
<accession>A0ACA9N7V3</accession>
<name>A0ACA9N7V3_9GLOM</name>
<proteinExistence type="predicted"/>
<evidence type="ECO:0000313" key="2">
    <source>
        <dbReference type="Proteomes" id="UP000789366"/>
    </source>
</evidence>
<reference evidence="1" key="1">
    <citation type="submission" date="2021-06" db="EMBL/GenBank/DDBJ databases">
        <authorList>
            <person name="Kallberg Y."/>
            <person name="Tangrot J."/>
            <person name="Rosling A."/>
        </authorList>
    </citation>
    <scope>NUCLEOTIDE SEQUENCE</scope>
    <source>
        <strain evidence="1">28 12/20/2015</strain>
    </source>
</reference>
<dbReference type="EMBL" id="CAJVPW010012793">
    <property type="protein sequence ID" value="CAG8638854.1"/>
    <property type="molecule type" value="Genomic_DNA"/>
</dbReference>
<evidence type="ECO:0000313" key="1">
    <source>
        <dbReference type="EMBL" id="CAG8638854.1"/>
    </source>
</evidence>
<comment type="caution">
    <text evidence="1">The sequence shown here is derived from an EMBL/GenBank/DDBJ whole genome shotgun (WGS) entry which is preliminary data.</text>
</comment>